<keyword evidence="2" id="KW-1133">Transmembrane helix</keyword>
<protein>
    <recommendedName>
        <fullName evidence="5">DUF4408 domain-containing protein</fullName>
    </recommendedName>
</protein>
<feature type="compositionally biased region" description="Basic and acidic residues" evidence="1">
    <location>
        <begin position="81"/>
        <end position="100"/>
    </location>
</feature>
<evidence type="ECO:0008006" key="5">
    <source>
        <dbReference type="Google" id="ProtNLM"/>
    </source>
</evidence>
<keyword evidence="2" id="KW-0472">Membrane</keyword>
<sequence length="283" mass="32054">MAQILSFKTLVISTILFLFTALLLKLTIPANRELVTSVVPQVWTTCLLSKLKTFFLFLIINTIIIAIAASSGFHHQAQDLPETRKDPEVLDEDARGPPHAEEEEEEEEETRSFEVEVADPSMLSQDPTEIRVDPNSLAATAYEETDEEQFAGCKSDWVRELRDPTEGPAGAVRVGNRKRVKAGSEGRTELEMMRPTSNETLESVWKRIMENSNKCDTSVHPQSDLISIQRSSLSPFLNSPKPKKPIPRQPSPSRDELNRQVQGFINKFNEQMRQQKQDFDKSE</sequence>
<dbReference type="Proteomes" id="UP000283530">
    <property type="component" value="Unassembled WGS sequence"/>
</dbReference>
<dbReference type="PANTHER" id="PTHR33098">
    <property type="entry name" value="COTTON FIBER (DUF761)"/>
    <property type="match status" value="1"/>
</dbReference>
<reference evidence="3 4" key="1">
    <citation type="journal article" date="2019" name="Nat. Plants">
        <title>Stout camphor tree genome fills gaps in understanding of flowering plant genome evolution.</title>
        <authorList>
            <person name="Chaw S.M."/>
            <person name="Liu Y.C."/>
            <person name="Wu Y.W."/>
            <person name="Wang H.Y."/>
            <person name="Lin C.I."/>
            <person name="Wu C.S."/>
            <person name="Ke H.M."/>
            <person name="Chang L.Y."/>
            <person name="Hsu C.Y."/>
            <person name="Yang H.T."/>
            <person name="Sudianto E."/>
            <person name="Hsu M.H."/>
            <person name="Wu K.P."/>
            <person name="Wang L.N."/>
            <person name="Leebens-Mack J.H."/>
            <person name="Tsai I.J."/>
        </authorList>
    </citation>
    <scope>NUCLEOTIDE SEQUENCE [LARGE SCALE GENOMIC DNA]</scope>
    <source>
        <strain evidence="4">cv. Chaw 1501</strain>
        <tissue evidence="3">Young leaves</tissue>
    </source>
</reference>
<keyword evidence="4" id="KW-1185">Reference proteome</keyword>
<dbReference type="EMBL" id="QPKB01000007">
    <property type="protein sequence ID" value="RWR88409.1"/>
    <property type="molecule type" value="Genomic_DNA"/>
</dbReference>
<dbReference type="OrthoDB" id="10384904at2759"/>
<feature type="region of interest" description="Disordered" evidence="1">
    <location>
        <begin position="214"/>
        <end position="263"/>
    </location>
</feature>
<name>A0A3S3NAK8_9MAGN</name>
<proteinExistence type="predicted"/>
<feature type="region of interest" description="Disordered" evidence="1">
    <location>
        <begin position="79"/>
        <end position="128"/>
    </location>
</feature>
<evidence type="ECO:0000256" key="2">
    <source>
        <dbReference type="SAM" id="Phobius"/>
    </source>
</evidence>
<dbReference type="AlphaFoldDB" id="A0A3S3NAK8"/>
<organism evidence="3 4">
    <name type="scientific">Cinnamomum micranthum f. kanehirae</name>
    <dbReference type="NCBI Taxonomy" id="337451"/>
    <lineage>
        <taxon>Eukaryota</taxon>
        <taxon>Viridiplantae</taxon>
        <taxon>Streptophyta</taxon>
        <taxon>Embryophyta</taxon>
        <taxon>Tracheophyta</taxon>
        <taxon>Spermatophyta</taxon>
        <taxon>Magnoliopsida</taxon>
        <taxon>Magnoliidae</taxon>
        <taxon>Laurales</taxon>
        <taxon>Lauraceae</taxon>
        <taxon>Cinnamomum</taxon>
    </lineage>
</organism>
<evidence type="ECO:0000313" key="4">
    <source>
        <dbReference type="Proteomes" id="UP000283530"/>
    </source>
</evidence>
<dbReference type="STRING" id="337451.A0A3S3NAK8"/>
<evidence type="ECO:0000256" key="1">
    <source>
        <dbReference type="SAM" id="MobiDB-lite"/>
    </source>
</evidence>
<feature type="compositionally biased region" description="Polar residues" evidence="1">
    <location>
        <begin position="214"/>
        <end position="237"/>
    </location>
</feature>
<accession>A0A3S3NAK8</accession>
<dbReference type="PANTHER" id="PTHR33098:SF109">
    <property type="entry name" value="OS07G0563400 PROTEIN"/>
    <property type="match status" value="1"/>
</dbReference>
<gene>
    <name evidence="3" type="ORF">CKAN_01741700</name>
</gene>
<keyword evidence="2" id="KW-0812">Transmembrane</keyword>
<feature type="transmembrane region" description="Helical" evidence="2">
    <location>
        <begin position="53"/>
        <end position="74"/>
    </location>
</feature>
<evidence type="ECO:0000313" key="3">
    <source>
        <dbReference type="EMBL" id="RWR88409.1"/>
    </source>
</evidence>
<comment type="caution">
    <text evidence="3">The sequence shown here is derived from an EMBL/GenBank/DDBJ whole genome shotgun (WGS) entry which is preliminary data.</text>
</comment>
<dbReference type="InterPro" id="IPR008480">
    <property type="entry name" value="DUF761_pln"/>
</dbReference>
<dbReference type="Pfam" id="PF05553">
    <property type="entry name" value="DUF761"/>
    <property type="match status" value="1"/>
</dbReference>